<reference evidence="13" key="1">
    <citation type="journal article" date="2021" name="PeerJ">
        <title>Extensive microbial diversity within the chicken gut microbiome revealed by metagenomics and culture.</title>
        <authorList>
            <person name="Gilroy R."/>
            <person name="Ravi A."/>
            <person name="Getino M."/>
            <person name="Pursley I."/>
            <person name="Horton D.L."/>
            <person name="Alikhan N.F."/>
            <person name="Baker D."/>
            <person name="Gharbi K."/>
            <person name="Hall N."/>
            <person name="Watson M."/>
            <person name="Adriaenssens E.M."/>
            <person name="Foster-Nyarko E."/>
            <person name="Jarju S."/>
            <person name="Secka A."/>
            <person name="Antonio M."/>
            <person name="Oren A."/>
            <person name="Chaudhuri R.R."/>
            <person name="La Ragione R."/>
            <person name="Hildebrand F."/>
            <person name="Pallen M.J."/>
        </authorList>
    </citation>
    <scope>NUCLEOTIDE SEQUENCE</scope>
    <source>
        <strain evidence="13">CHK198-12963</strain>
    </source>
</reference>
<dbReference type="PANTHER" id="PTHR23117:SF13">
    <property type="entry name" value="GUANYLATE KINASE"/>
    <property type="match status" value="1"/>
</dbReference>
<dbReference type="InterPro" id="IPR027417">
    <property type="entry name" value="P-loop_NTPase"/>
</dbReference>
<dbReference type="PANTHER" id="PTHR23117">
    <property type="entry name" value="GUANYLATE KINASE-RELATED"/>
    <property type="match status" value="1"/>
</dbReference>
<keyword evidence="5 11" id="KW-0808">Transferase</keyword>
<proteinExistence type="inferred from homology"/>
<gene>
    <name evidence="11 13" type="primary">gmk</name>
    <name evidence="13" type="ORF">H9931_14100</name>
</gene>
<dbReference type="PROSITE" id="PS50052">
    <property type="entry name" value="GUANYLATE_KINASE_2"/>
    <property type="match status" value="1"/>
</dbReference>
<evidence type="ECO:0000313" key="13">
    <source>
        <dbReference type="EMBL" id="HJC67820.1"/>
    </source>
</evidence>
<dbReference type="AlphaFoldDB" id="A0A9D2PXJ1"/>
<keyword evidence="8 11" id="KW-0067">ATP-binding</keyword>
<dbReference type="GO" id="GO:0004385">
    <property type="term" value="F:GMP kinase activity"/>
    <property type="evidence" value="ECO:0007669"/>
    <property type="project" value="UniProtKB-UniRule"/>
</dbReference>
<comment type="function">
    <text evidence="1 11">Essential for recycling GMP and indirectly, cGMP.</text>
</comment>
<dbReference type="InterPro" id="IPR008144">
    <property type="entry name" value="Guanylate_kin-like_dom"/>
</dbReference>
<dbReference type="GO" id="GO:0005524">
    <property type="term" value="F:ATP binding"/>
    <property type="evidence" value="ECO:0007669"/>
    <property type="project" value="UniProtKB-UniRule"/>
</dbReference>
<feature type="binding site" evidence="11">
    <location>
        <begin position="12"/>
        <end position="19"/>
    </location>
    <ligand>
        <name>ATP</name>
        <dbReference type="ChEBI" id="CHEBI:30616"/>
    </ligand>
</feature>
<evidence type="ECO:0000256" key="10">
    <source>
        <dbReference type="ARBA" id="ARBA00048594"/>
    </source>
</evidence>
<dbReference type="NCBIfam" id="TIGR03263">
    <property type="entry name" value="guanyl_kin"/>
    <property type="match status" value="1"/>
</dbReference>
<evidence type="ECO:0000256" key="9">
    <source>
        <dbReference type="ARBA" id="ARBA00030128"/>
    </source>
</evidence>
<dbReference type="InterPro" id="IPR008145">
    <property type="entry name" value="GK/Ca_channel_bsu"/>
</dbReference>
<dbReference type="SMART" id="SM00072">
    <property type="entry name" value="GuKc"/>
    <property type="match status" value="1"/>
</dbReference>
<evidence type="ECO:0000256" key="7">
    <source>
        <dbReference type="ARBA" id="ARBA00022777"/>
    </source>
</evidence>
<sequence>MSQHGILVVVSGFSGAGKGTLMKELLSRYDNYSLSISATTRSPREGEQHGREYFFVSREHFQQMISDNQLIEYAQYVNHYYGTPKDYVQQQLEKGKDVILEIEIQGALKVKKRFPDALLLFVTPPSAQELKRRLVGRGTETLEVINARLHRAAEEASGMEAYDYLLVNDEIDRCVRQMHSLIQLQHLRTGYHLDFLNQMRDELYHLDD</sequence>
<dbReference type="PROSITE" id="PS00856">
    <property type="entry name" value="GUANYLATE_KINASE_1"/>
    <property type="match status" value="1"/>
</dbReference>
<evidence type="ECO:0000256" key="11">
    <source>
        <dbReference type="HAMAP-Rule" id="MF_00328"/>
    </source>
</evidence>
<comment type="subcellular location">
    <subcellularLocation>
        <location evidence="11">Cytoplasm</location>
    </subcellularLocation>
</comment>
<evidence type="ECO:0000256" key="8">
    <source>
        <dbReference type="ARBA" id="ARBA00022840"/>
    </source>
</evidence>
<evidence type="ECO:0000256" key="2">
    <source>
        <dbReference type="ARBA" id="ARBA00005790"/>
    </source>
</evidence>
<evidence type="ECO:0000256" key="5">
    <source>
        <dbReference type="ARBA" id="ARBA00022679"/>
    </source>
</evidence>
<evidence type="ECO:0000256" key="4">
    <source>
        <dbReference type="ARBA" id="ARBA00016296"/>
    </source>
</evidence>
<dbReference type="Gene3D" id="3.30.63.10">
    <property type="entry name" value="Guanylate Kinase phosphate binding domain"/>
    <property type="match status" value="1"/>
</dbReference>
<protein>
    <recommendedName>
        <fullName evidence="4 11">Guanylate kinase</fullName>
        <ecNumber evidence="3 11">2.7.4.8</ecNumber>
    </recommendedName>
    <alternativeName>
        <fullName evidence="9 11">GMP kinase</fullName>
    </alternativeName>
</protein>
<evidence type="ECO:0000259" key="12">
    <source>
        <dbReference type="PROSITE" id="PS50052"/>
    </source>
</evidence>
<evidence type="ECO:0000256" key="6">
    <source>
        <dbReference type="ARBA" id="ARBA00022741"/>
    </source>
</evidence>
<dbReference type="EC" id="2.7.4.8" evidence="3 11"/>
<dbReference type="Pfam" id="PF00625">
    <property type="entry name" value="Guanylate_kin"/>
    <property type="match status" value="1"/>
</dbReference>
<reference evidence="13" key="2">
    <citation type="submission" date="2021-04" db="EMBL/GenBank/DDBJ databases">
        <authorList>
            <person name="Gilroy R."/>
        </authorList>
    </citation>
    <scope>NUCLEOTIDE SEQUENCE</scope>
    <source>
        <strain evidence="13">CHK198-12963</strain>
    </source>
</reference>
<organism evidence="13 14">
    <name type="scientific">Candidatus Enterocloster excrementigallinarum</name>
    <dbReference type="NCBI Taxonomy" id="2838558"/>
    <lineage>
        <taxon>Bacteria</taxon>
        <taxon>Bacillati</taxon>
        <taxon>Bacillota</taxon>
        <taxon>Clostridia</taxon>
        <taxon>Lachnospirales</taxon>
        <taxon>Lachnospiraceae</taxon>
        <taxon>Enterocloster</taxon>
    </lineage>
</organism>
<comment type="caution">
    <text evidence="13">The sequence shown here is derived from an EMBL/GenBank/DDBJ whole genome shotgun (WGS) entry which is preliminary data.</text>
</comment>
<dbReference type="GO" id="GO:0005829">
    <property type="term" value="C:cytosol"/>
    <property type="evidence" value="ECO:0007669"/>
    <property type="project" value="TreeGrafter"/>
</dbReference>
<dbReference type="HAMAP" id="MF_00328">
    <property type="entry name" value="Guanylate_kinase"/>
    <property type="match status" value="1"/>
</dbReference>
<dbReference type="CDD" id="cd00071">
    <property type="entry name" value="GMPK"/>
    <property type="match status" value="1"/>
</dbReference>
<evidence type="ECO:0000256" key="3">
    <source>
        <dbReference type="ARBA" id="ARBA00012961"/>
    </source>
</evidence>
<dbReference type="Gene3D" id="3.40.50.300">
    <property type="entry name" value="P-loop containing nucleotide triphosphate hydrolases"/>
    <property type="match status" value="1"/>
</dbReference>
<keyword evidence="11" id="KW-0963">Cytoplasm</keyword>
<feature type="domain" description="Guanylate kinase-like" evidence="12">
    <location>
        <begin position="5"/>
        <end position="183"/>
    </location>
</feature>
<dbReference type="InterPro" id="IPR017665">
    <property type="entry name" value="Guanylate_kinase"/>
</dbReference>
<comment type="catalytic activity">
    <reaction evidence="10 11">
        <text>GMP + ATP = GDP + ADP</text>
        <dbReference type="Rhea" id="RHEA:20780"/>
        <dbReference type="ChEBI" id="CHEBI:30616"/>
        <dbReference type="ChEBI" id="CHEBI:58115"/>
        <dbReference type="ChEBI" id="CHEBI:58189"/>
        <dbReference type="ChEBI" id="CHEBI:456216"/>
        <dbReference type="EC" id="2.7.4.8"/>
    </reaction>
</comment>
<dbReference type="EMBL" id="DWWB01000085">
    <property type="protein sequence ID" value="HJC67820.1"/>
    <property type="molecule type" value="Genomic_DNA"/>
</dbReference>
<evidence type="ECO:0000256" key="1">
    <source>
        <dbReference type="ARBA" id="ARBA00003531"/>
    </source>
</evidence>
<dbReference type="FunFam" id="3.30.63.10:FF:000002">
    <property type="entry name" value="Guanylate kinase 1"/>
    <property type="match status" value="1"/>
</dbReference>
<dbReference type="SUPFAM" id="SSF52540">
    <property type="entry name" value="P-loop containing nucleoside triphosphate hydrolases"/>
    <property type="match status" value="1"/>
</dbReference>
<dbReference type="InterPro" id="IPR020590">
    <property type="entry name" value="Guanylate_kinase_CS"/>
</dbReference>
<accession>A0A9D2PXJ1</accession>
<keyword evidence="6 11" id="KW-0547">Nucleotide-binding</keyword>
<keyword evidence="7 11" id="KW-0418">Kinase</keyword>
<dbReference type="Proteomes" id="UP000823863">
    <property type="component" value="Unassembled WGS sequence"/>
</dbReference>
<name>A0A9D2PXJ1_9FIRM</name>
<evidence type="ECO:0000313" key="14">
    <source>
        <dbReference type="Proteomes" id="UP000823863"/>
    </source>
</evidence>
<comment type="similarity">
    <text evidence="2 11">Belongs to the guanylate kinase family.</text>
</comment>